<dbReference type="AlphaFoldDB" id="A0A0F9V2A1"/>
<name>A0A0F9V2A1_9ZZZZ</name>
<protein>
    <submittedName>
        <fullName evidence="1">Uncharacterized protein</fullName>
    </submittedName>
</protein>
<reference evidence="1" key="1">
    <citation type="journal article" date="2015" name="Nature">
        <title>Complex archaea that bridge the gap between prokaryotes and eukaryotes.</title>
        <authorList>
            <person name="Spang A."/>
            <person name="Saw J.H."/>
            <person name="Jorgensen S.L."/>
            <person name="Zaremba-Niedzwiedzka K."/>
            <person name="Martijn J."/>
            <person name="Lind A.E."/>
            <person name="van Eijk R."/>
            <person name="Schleper C."/>
            <person name="Guy L."/>
            <person name="Ettema T.J."/>
        </authorList>
    </citation>
    <scope>NUCLEOTIDE SEQUENCE</scope>
</reference>
<evidence type="ECO:0000313" key="1">
    <source>
        <dbReference type="EMBL" id="KKN93812.1"/>
    </source>
</evidence>
<comment type="caution">
    <text evidence="1">The sequence shown here is derived from an EMBL/GenBank/DDBJ whole genome shotgun (WGS) entry which is preliminary data.</text>
</comment>
<proteinExistence type="predicted"/>
<accession>A0A0F9V2A1</accession>
<sequence length="98" mass="11124">MTKKRKGVWFPDGPHLSQVDTLSGLTEAPSEKPYDYYEGNPISIGKTISCDCIQFALQRKVSYGSSLLDKADYCECEHTKKSHEHGKGKCLKQWIKKE</sequence>
<gene>
    <name evidence="1" type="ORF">LCGC14_0196450</name>
</gene>
<organism evidence="1">
    <name type="scientific">marine sediment metagenome</name>
    <dbReference type="NCBI Taxonomy" id="412755"/>
    <lineage>
        <taxon>unclassified sequences</taxon>
        <taxon>metagenomes</taxon>
        <taxon>ecological metagenomes</taxon>
    </lineage>
</organism>
<dbReference type="EMBL" id="LAZR01000084">
    <property type="protein sequence ID" value="KKN93812.1"/>
    <property type="molecule type" value="Genomic_DNA"/>
</dbReference>